<dbReference type="Proteomes" id="UP001610335">
    <property type="component" value="Unassembled WGS sequence"/>
</dbReference>
<reference evidence="1 2" key="1">
    <citation type="submission" date="2024-07" db="EMBL/GenBank/DDBJ databases">
        <title>Section-level genome sequencing and comparative genomics of Aspergillus sections Usti and Cavernicolus.</title>
        <authorList>
            <consortium name="Lawrence Berkeley National Laboratory"/>
            <person name="Nybo J.L."/>
            <person name="Vesth T.C."/>
            <person name="Theobald S."/>
            <person name="Frisvad J.C."/>
            <person name="Larsen T.O."/>
            <person name="Kjaerboelling I."/>
            <person name="Rothschild-Mancinelli K."/>
            <person name="Lyhne E.K."/>
            <person name="Kogle M.E."/>
            <person name="Barry K."/>
            <person name="Clum A."/>
            <person name="Na H."/>
            <person name="Ledsgaard L."/>
            <person name="Lin J."/>
            <person name="Lipzen A."/>
            <person name="Kuo A."/>
            <person name="Riley R."/>
            <person name="Mondo S."/>
            <person name="LaButti K."/>
            <person name="Haridas S."/>
            <person name="Pangalinan J."/>
            <person name="Salamov A.A."/>
            <person name="Simmons B.A."/>
            <person name="Magnuson J.K."/>
            <person name="Chen J."/>
            <person name="Drula E."/>
            <person name="Henrissat B."/>
            <person name="Wiebenga A."/>
            <person name="Lubbers R.J."/>
            <person name="Gomes A.C."/>
            <person name="Makela M.R."/>
            <person name="Stajich J."/>
            <person name="Grigoriev I.V."/>
            <person name="Mortensen U.H."/>
            <person name="De vries R.P."/>
            <person name="Baker S.E."/>
            <person name="Andersen M.R."/>
        </authorList>
    </citation>
    <scope>NUCLEOTIDE SEQUENCE [LARGE SCALE GENOMIC DNA]</scope>
    <source>
        <strain evidence="1 2">CBS 600.67</strain>
    </source>
</reference>
<sequence length="87" mass="9653">MGNLWYSSPAVECLSLLDETPSGEDPDFSTSRLKYGCTCGQCTGGYLSPRMKLALLNQAGALYDILYSNDDGQSWVADNDIWFRYVP</sequence>
<accession>A0ABR4IBQ7</accession>
<gene>
    <name evidence="1" type="ORF">BDW59DRAFT_147604</name>
</gene>
<name>A0ABR4IBQ7_9EURO</name>
<organism evidence="1 2">
    <name type="scientific">Aspergillus cavernicola</name>
    <dbReference type="NCBI Taxonomy" id="176166"/>
    <lineage>
        <taxon>Eukaryota</taxon>
        <taxon>Fungi</taxon>
        <taxon>Dikarya</taxon>
        <taxon>Ascomycota</taxon>
        <taxon>Pezizomycotina</taxon>
        <taxon>Eurotiomycetes</taxon>
        <taxon>Eurotiomycetidae</taxon>
        <taxon>Eurotiales</taxon>
        <taxon>Aspergillaceae</taxon>
        <taxon>Aspergillus</taxon>
        <taxon>Aspergillus subgen. Nidulantes</taxon>
    </lineage>
</organism>
<evidence type="ECO:0000313" key="2">
    <source>
        <dbReference type="Proteomes" id="UP001610335"/>
    </source>
</evidence>
<keyword evidence="2" id="KW-1185">Reference proteome</keyword>
<evidence type="ECO:0000313" key="1">
    <source>
        <dbReference type="EMBL" id="KAL2824397.1"/>
    </source>
</evidence>
<proteinExistence type="predicted"/>
<comment type="caution">
    <text evidence="1">The sequence shown here is derived from an EMBL/GenBank/DDBJ whole genome shotgun (WGS) entry which is preliminary data.</text>
</comment>
<dbReference type="EMBL" id="JBFXLS010000044">
    <property type="protein sequence ID" value="KAL2824397.1"/>
    <property type="molecule type" value="Genomic_DNA"/>
</dbReference>
<protein>
    <submittedName>
        <fullName evidence="1">Uncharacterized protein</fullName>
    </submittedName>
</protein>